<dbReference type="Proteomes" id="UP000623958">
    <property type="component" value="Unassembled WGS sequence"/>
</dbReference>
<dbReference type="Pfam" id="PF05974">
    <property type="entry name" value="DUF892"/>
    <property type="match status" value="1"/>
</dbReference>
<dbReference type="AlphaFoldDB" id="A0A919F996"/>
<dbReference type="InterPro" id="IPR010287">
    <property type="entry name" value="DUF892_YciF-like"/>
</dbReference>
<organism evidence="1 2">
    <name type="scientific">Xanthomonas boreopolis</name>
    <dbReference type="NCBI Taxonomy" id="86183"/>
    <lineage>
        <taxon>Bacteria</taxon>
        <taxon>Pseudomonadati</taxon>
        <taxon>Pseudomonadota</taxon>
        <taxon>Gammaproteobacteria</taxon>
        <taxon>Lysobacterales</taxon>
        <taxon>Lysobacteraceae</taxon>
        <taxon>Xanthomonas</taxon>
    </lineage>
</organism>
<dbReference type="RefSeq" id="WP_434029530.1">
    <property type="nucleotide sequence ID" value="NZ_BNBA01000020.1"/>
</dbReference>
<evidence type="ECO:0000313" key="1">
    <source>
        <dbReference type="EMBL" id="GHH56142.1"/>
    </source>
</evidence>
<name>A0A919F996_9XANT</name>
<evidence type="ECO:0008006" key="3">
    <source>
        <dbReference type="Google" id="ProtNLM"/>
    </source>
</evidence>
<keyword evidence="2" id="KW-1185">Reference proteome</keyword>
<dbReference type="InterPro" id="IPR009078">
    <property type="entry name" value="Ferritin-like_SF"/>
</dbReference>
<dbReference type="CDD" id="cd00657">
    <property type="entry name" value="Ferritin_like"/>
    <property type="match status" value="1"/>
</dbReference>
<dbReference type="Gene3D" id="1.20.1260.10">
    <property type="match status" value="1"/>
</dbReference>
<reference evidence="1" key="2">
    <citation type="submission" date="2020-09" db="EMBL/GenBank/DDBJ databases">
        <authorList>
            <person name="Sun Q."/>
            <person name="Ohkuma M."/>
        </authorList>
    </citation>
    <scope>NUCLEOTIDE SEQUENCE</scope>
    <source>
        <strain evidence="1">JCM 13306</strain>
    </source>
</reference>
<evidence type="ECO:0000313" key="2">
    <source>
        <dbReference type="Proteomes" id="UP000623958"/>
    </source>
</evidence>
<proteinExistence type="predicted"/>
<protein>
    <recommendedName>
        <fullName evidence="3">Ferritin-like metal-binding protein YciE</fullName>
    </recommendedName>
</protein>
<gene>
    <name evidence="1" type="ORF">GCM10009090_25440</name>
</gene>
<reference evidence="1" key="1">
    <citation type="journal article" date="2014" name="Int. J. Syst. Evol. Microbiol.">
        <title>Complete genome sequence of Corynebacterium casei LMG S-19264T (=DSM 44701T), isolated from a smear-ripened cheese.</title>
        <authorList>
            <consortium name="US DOE Joint Genome Institute (JGI-PGF)"/>
            <person name="Walter F."/>
            <person name="Albersmeier A."/>
            <person name="Kalinowski J."/>
            <person name="Ruckert C."/>
        </authorList>
    </citation>
    <scope>NUCLEOTIDE SEQUENCE</scope>
    <source>
        <strain evidence="1">JCM 13306</strain>
    </source>
</reference>
<dbReference type="EMBL" id="BNBA01000020">
    <property type="protein sequence ID" value="GHH56142.1"/>
    <property type="molecule type" value="Genomic_DNA"/>
</dbReference>
<dbReference type="InterPro" id="IPR012347">
    <property type="entry name" value="Ferritin-like"/>
</dbReference>
<sequence length="170" mass="19033">MSTDYEKRLLQWLQDAYAMEQEAETMMKAFAGRLENYPDLRQRVERHVEETRLQADRIGGCIERLGGSLPTAKSLFASLMAQVHATGNAMMSDEVVKGVGISYAFENMEVASYRALIVVAREAGHGEIATVCENILAEEQAMADWLLEHHTGLVKRFLQREAAEGVTAKR</sequence>
<dbReference type="SUPFAM" id="SSF47240">
    <property type="entry name" value="Ferritin-like"/>
    <property type="match status" value="1"/>
</dbReference>
<accession>A0A919F996</accession>
<comment type="caution">
    <text evidence="1">The sequence shown here is derived from an EMBL/GenBank/DDBJ whole genome shotgun (WGS) entry which is preliminary data.</text>
</comment>